<evidence type="ECO:0000259" key="3">
    <source>
        <dbReference type="Pfam" id="PF02397"/>
    </source>
</evidence>
<proteinExistence type="inferred from homology"/>
<keyword evidence="2" id="KW-0472">Membrane</keyword>
<sequence>MTKRLFDIFFSLLGLFVVGWLILILWILASFDTKSNGFFIQERIGQFGKPFKIVKLKTMHPLTAKISVLGSFLRNSKMDELPQLWNIFIGNMSFVGPRPDIVGYYDTLQGEDRKILELKPGLTSTASLKYYNEEVLLAQVDNPMQYNDEILFPDKVKLNLEYYYNHSFLGDLNILWKTIYG</sequence>
<comment type="caution">
    <text evidence="4">The sequence shown here is derived from an EMBL/GenBank/DDBJ whole genome shotgun (WGS) entry which is preliminary data.</text>
</comment>
<dbReference type="InterPro" id="IPR003362">
    <property type="entry name" value="Bact_transf"/>
</dbReference>
<reference evidence="4 5" key="1">
    <citation type="submission" date="2019-03" db="EMBL/GenBank/DDBJ databases">
        <title>Flavobacterium AR-3-4 sp. nov. isolated from arctic soil.</title>
        <authorList>
            <person name="Chaudhary D.K."/>
        </authorList>
    </citation>
    <scope>NUCLEOTIDE SEQUENCE [LARGE SCALE GENOMIC DNA]</scope>
    <source>
        <strain evidence="4 5">AR-3-4</strain>
    </source>
</reference>
<comment type="similarity">
    <text evidence="1">Belongs to the bacterial sugar transferase family.</text>
</comment>
<dbReference type="RefSeq" id="WP_132001864.1">
    <property type="nucleotide sequence ID" value="NZ_SMFK01000002.1"/>
</dbReference>
<evidence type="ECO:0000313" key="5">
    <source>
        <dbReference type="Proteomes" id="UP000295479"/>
    </source>
</evidence>
<name>A0A4V2YZX7_9FLAO</name>
<keyword evidence="5" id="KW-1185">Reference proteome</keyword>
<dbReference type="AlphaFoldDB" id="A0A4V2YZX7"/>
<organism evidence="4 5">
    <name type="scientific">Flavobacterium cellulosilyticum</name>
    <dbReference type="NCBI Taxonomy" id="2541731"/>
    <lineage>
        <taxon>Bacteria</taxon>
        <taxon>Pseudomonadati</taxon>
        <taxon>Bacteroidota</taxon>
        <taxon>Flavobacteriia</taxon>
        <taxon>Flavobacteriales</taxon>
        <taxon>Flavobacteriaceae</taxon>
        <taxon>Flavobacterium</taxon>
    </lineage>
</organism>
<evidence type="ECO:0000313" key="4">
    <source>
        <dbReference type="EMBL" id="TDD98367.1"/>
    </source>
</evidence>
<gene>
    <name evidence="4" type="ORF">E0F76_04290</name>
</gene>
<accession>A0A4V2YZX7</accession>
<dbReference type="Pfam" id="PF02397">
    <property type="entry name" value="Bac_transf"/>
    <property type="match status" value="1"/>
</dbReference>
<evidence type="ECO:0000256" key="2">
    <source>
        <dbReference type="SAM" id="Phobius"/>
    </source>
</evidence>
<evidence type="ECO:0000256" key="1">
    <source>
        <dbReference type="ARBA" id="ARBA00006464"/>
    </source>
</evidence>
<dbReference type="PANTHER" id="PTHR30576">
    <property type="entry name" value="COLANIC BIOSYNTHESIS UDP-GLUCOSE LIPID CARRIER TRANSFERASE"/>
    <property type="match status" value="1"/>
</dbReference>
<dbReference type="EMBL" id="SMFK01000002">
    <property type="protein sequence ID" value="TDD98367.1"/>
    <property type="molecule type" value="Genomic_DNA"/>
</dbReference>
<dbReference type="GO" id="GO:0016780">
    <property type="term" value="F:phosphotransferase activity, for other substituted phosphate groups"/>
    <property type="evidence" value="ECO:0007669"/>
    <property type="project" value="TreeGrafter"/>
</dbReference>
<dbReference type="PANTHER" id="PTHR30576:SF20">
    <property type="entry name" value="QUINOVOSAMINEPHOSPHOTRANSFERAE-RELATED"/>
    <property type="match status" value="1"/>
</dbReference>
<dbReference type="Proteomes" id="UP000295479">
    <property type="component" value="Unassembled WGS sequence"/>
</dbReference>
<feature type="transmembrane region" description="Helical" evidence="2">
    <location>
        <begin position="6"/>
        <end position="29"/>
    </location>
</feature>
<keyword evidence="2" id="KW-0812">Transmembrane</keyword>
<protein>
    <submittedName>
        <fullName evidence="4">Sugar transferase</fullName>
    </submittedName>
</protein>
<feature type="domain" description="Bacterial sugar transferase" evidence="3">
    <location>
        <begin position="3"/>
        <end position="179"/>
    </location>
</feature>
<keyword evidence="2" id="KW-1133">Transmembrane helix</keyword>
<keyword evidence="4" id="KW-0808">Transferase</keyword>
<dbReference type="OrthoDB" id="9808602at2"/>